<dbReference type="Proteomes" id="UP000006729">
    <property type="component" value="Chromosome 4"/>
</dbReference>
<organism evidence="1 2">
    <name type="scientific">Populus trichocarpa</name>
    <name type="common">Western balsam poplar</name>
    <name type="synonym">Populus balsamifera subsp. trichocarpa</name>
    <dbReference type="NCBI Taxonomy" id="3694"/>
    <lineage>
        <taxon>Eukaryota</taxon>
        <taxon>Viridiplantae</taxon>
        <taxon>Streptophyta</taxon>
        <taxon>Embryophyta</taxon>
        <taxon>Tracheophyta</taxon>
        <taxon>Spermatophyta</taxon>
        <taxon>Magnoliopsida</taxon>
        <taxon>eudicotyledons</taxon>
        <taxon>Gunneridae</taxon>
        <taxon>Pentapetalae</taxon>
        <taxon>rosids</taxon>
        <taxon>fabids</taxon>
        <taxon>Malpighiales</taxon>
        <taxon>Salicaceae</taxon>
        <taxon>Saliceae</taxon>
        <taxon>Populus</taxon>
    </lineage>
</organism>
<keyword evidence="2" id="KW-1185">Reference proteome</keyword>
<sequence>MLSITILYPLPDLKDARDWLNLMRDKWLAVGDIIVLTKEAFGEHGGNGRTWMVSPCYWSTGHNYPIET</sequence>
<reference evidence="1 2" key="1">
    <citation type="journal article" date="2006" name="Science">
        <title>The genome of black cottonwood, Populus trichocarpa (Torr. &amp; Gray).</title>
        <authorList>
            <person name="Tuskan G.A."/>
            <person name="Difazio S."/>
            <person name="Jansson S."/>
            <person name="Bohlmann J."/>
            <person name="Grigoriev I."/>
            <person name="Hellsten U."/>
            <person name="Putnam N."/>
            <person name="Ralph S."/>
            <person name="Rombauts S."/>
            <person name="Salamov A."/>
            <person name="Schein J."/>
            <person name="Sterck L."/>
            <person name="Aerts A."/>
            <person name="Bhalerao R.R."/>
            <person name="Bhalerao R.P."/>
            <person name="Blaudez D."/>
            <person name="Boerjan W."/>
            <person name="Brun A."/>
            <person name="Brunner A."/>
            <person name="Busov V."/>
            <person name="Campbell M."/>
            <person name="Carlson J."/>
            <person name="Chalot M."/>
            <person name="Chapman J."/>
            <person name="Chen G.L."/>
            <person name="Cooper D."/>
            <person name="Coutinho P.M."/>
            <person name="Couturier J."/>
            <person name="Covert S."/>
            <person name="Cronk Q."/>
            <person name="Cunningham R."/>
            <person name="Davis J."/>
            <person name="Degroeve S."/>
            <person name="Dejardin A."/>
            <person name="Depamphilis C."/>
            <person name="Detter J."/>
            <person name="Dirks B."/>
            <person name="Dubchak I."/>
            <person name="Duplessis S."/>
            <person name="Ehlting J."/>
            <person name="Ellis B."/>
            <person name="Gendler K."/>
            <person name="Goodstein D."/>
            <person name="Gribskov M."/>
            <person name="Grimwood J."/>
            <person name="Groover A."/>
            <person name="Gunter L."/>
            <person name="Hamberger B."/>
            <person name="Heinze B."/>
            <person name="Helariutta Y."/>
            <person name="Henrissat B."/>
            <person name="Holligan D."/>
            <person name="Holt R."/>
            <person name="Huang W."/>
            <person name="Islam-Faridi N."/>
            <person name="Jones S."/>
            <person name="Jones-Rhoades M."/>
            <person name="Jorgensen R."/>
            <person name="Joshi C."/>
            <person name="Kangasjarvi J."/>
            <person name="Karlsson J."/>
            <person name="Kelleher C."/>
            <person name="Kirkpatrick R."/>
            <person name="Kirst M."/>
            <person name="Kohler A."/>
            <person name="Kalluri U."/>
            <person name="Larimer F."/>
            <person name="Leebens-Mack J."/>
            <person name="Leple J.C."/>
            <person name="Locascio P."/>
            <person name="Lou Y."/>
            <person name="Lucas S."/>
            <person name="Martin F."/>
            <person name="Montanini B."/>
            <person name="Napoli C."/>
            <person name="Nelson D.R."/>
            <person name="Nelson C."/>
            <person name="Nieminen K."/>
            <person name="Nilsson O."/>
            <person name="Pereda V."/>
            <person name="Peter G."/>
            <person name="Philippe R."/>
            <person name="Pilate G."/>
            <person name="Poliakov A."/>
            <person name="Razumovskaya J."/>
            <person name="Richardson P."/>
            <person name="Rinaldi C."/>
            <person name="Ritland K."/>
            <person name="Rouze P."/>
            <person name="Ryaboy D."/>
            <person name="Schmutz J."/>
            <person name="Schrader J."/>
            <person name="Segerman B."/>
            <person name="Shin H."/>
            <person name="Siddiqui A."/>
            <person name="Sterky F."/>
            <person name="Terry A."/>
            <person name="Tsai C.J."/>
            <person name="Uberbacher E."/>
            <person name="Unneberg P."/>
            <person name="Vahala J."/>
            <person name="Wall K."/>
            <person name="Wessler S."/>
            <person name="Yang G."/>
            <person name="Yin T."/>
            <person name="Douglas C."/>
            <person name="Marra M."/>
            <person name="Sandberg G."/>
            <person name="Van de Peer Y."/>
            <person name="Rokhsar D."/>
        </authorList>
    </citation>
    <scope>NUCLEOTIDE SEQUENCE [LARGE SCALE GENOMIC DNA]</scope>
    <source>
        <strain evidence="2">cv. Nisqually</strain>
    </source>
</reference>
<comment type="caution">
    <text evidence="1">The sequence shown here is derived from an EMBL/GenBank/DDBJ whole genome shotgun (WGS) entry which is preliminary data.</text>
</comment>
<gene>
    <name evidence="1" type="ORF">POPTR_004G011701v4</name>
</gene>
<dbReference type="EMBL" id="CM009293">
    <property type="protein sequence ID" value="KAI9395653.1"/>
    <property type="molecule type" value="Genomic_DNA"/>
</dbReference>
<evidence type="ECO:0000313" key="2">
    <source>
        <dbReference type="Proteomes" id="UP000006729"/>
    </source>
</evidence>
<protein>
    <submittedName>
        <fullName evidence="1">Uncharacterized protein</fullName>
    </submittedName>
</protein>
<proteinExistence type="predicted"/>
<evidence type="ECO:0000313" key="1">
    <source>
        <dbReference type="EMBL" id="KAI9395653.1"/>
    </source>
</evidence>
<name>A0ACC0T2X4_POPTR</name>
<accession>A0ACC0T2X4</accession>